<dbReference type="InterPro" id="IPR004733">
    <property type="entry name" value="PurM_cligase"/>
</dbReference>
<keyword evidence="5" id="KW-0436">Ligase</keyword>
<dbReference type="AlphaFoldDB" id="A0AAE3JSX6"/>
<comment type="caution">
    <text evidence="14">The sequence shown here is derived from an EMBL/GenBank/DDBJ whole genome shotgun (WGS) entry which is preliminary data.</text>
</comment>
<dbReference type="GO" id="GO:0006189">
    <property type="term" value="P:'de novo' IMP biosynthetic process"/>
    <property type="evidence" value="ECO:0007669"/>
    <property type="project" value="InterPro"/>
</dbReference>
<dbReference type="InterPro" id="IPR016188">
    <property type="entry name" value="PurM-like_N"/>
</dbReference>
<dbReference type="Pfam" id="PF00586">
    <property type="entry name" value="AIRS"/>
    <property type="match status" value="1"/>
</dbReference>
<comment type="similarity">
    <text evidence="2">Belongs to the AIR synthase family.</text>
</comment>
<dbReference type="PANTHER" id="PTHR10520:SF12">
    <property type="entry name" value="TRIFUNCTIONAL PURINE BIOSYNTHETIC PROTEIN ADENOSINE-3"/>
    <property type="match status" value="1"/>
</dbReference>
<accession>A0AAE3JSX6</accession>
<evidence type="ECO:0000256" key="3">
    <source>
        <dbReference type="ARBA" id="ARBA00013047"/>
    </source>
</evidence>
<evidence type="ECO:0000256" key="11">
    <source>
        <dbReference type="ARBA" id="ARBA00049057"/>
    </source>
</evidence>
<evidence type="ECO:0000313" key="15">
    <source>
        <dbReference type="Proteomes" id="UP001200642"/>
    </source>
</evidence>
<dbReference type="GO" id="GO:0004641">
    <property type="term" value="F:phosphoribosylformylglycinamidine cyclo-ligase activity"/>
    <property type="evidence" value="ECO:0007669"/>
    <property type="project" value="UniProtKB-EC"/>
</dbReference>
<evidence type="ECO:0000256" key="1">
    <source>
        <dbReference type="ARBA" id="ARBA00004686"/>
    </source>
</evidence>
<dbReference type="SUPFAM" id="SSF55326">
    <property type="entry name" value="PurM N-terminal domain-like"/>
    <property type="match status" value="1"/>
</dbReference>
<dbReference type="EC" id="6.3.3.1" evidence="3"/>
<dbReference type="GO" id="GO:0005829">
    <property type="term" value="C:cytosol"/>
    <property type="evidence" value="ECO:0007669"/>
    <property type="project" value="TreeGrafter"/>
</dbReference>
<dbReference type="GO" id="GO:0004637">
    <property type="term" value="F:phosphoribosylamine-glycine ligase activity"/>
    <property type="evidence" value="ECO:0007669"/>
    <property type="project" value="TreeGrafter"/>
</dbReference>
<comment type="pathway">
    <text evidence="1">Purine metabolism; IMP biosynthesis via de novo pathway; 5-amino-1-(5-phospho-D-ribosyl)imidazole from N(2)-formyl-N(1)-(5-phospho-D-ribosyl)glycinamide: step 2/2.</text>
</comment>
<keyword evidence="6" id="KW-0547">Nucleotide-binding</keyword>
<feature type="domain" description="PurM-like C-terminal" evidence="13">
    <location>
        <begin position="182"/>
        <end position="382"/>
    </location>
</feature>
<reference evidence="14" key="1">
    <citation type="submission" date="2023-02" db="EMBL/GenBank/DDBJ databases">
        <title>Genome of Flavobacteriaceae gen. nov. sp. strain F89.</title>
        <authorList>
            <person name="Wang Y."/>
        </authorList>
    </citation>
    <scope>NUCLEOTIDE SEQUENCE</scope>
    <source>
        <strain evidence="14">F89</strain>
    </source>
</reference>
<dbReference type="RefSeq" id="WP_317902115.1">
    <property type="nucleotide sequence ID" value="NZ_JAIRBC010000012.1"/>
</dbReference>
<dbReference type="InterPro" id="IPR036921">
    <property type="entry name" value="PurM-like_N_sf"/>
</dbReference>
<evidence type="ECO:0000259" key="13">
    <source>
        <dbReference type="Pfam" id="PF02769"/>
    </source>
</evidence>
<evidence type="ECO:0000259" key="12">
    <source>
        <dbReference type="Pfam" id="PF00586"/>
    </source>
</evidence>
<feature type="domain" description="PurM-like N-terminal" evidence="12">
    <location>
        <begin position="48"/>
        <end position="168"/>
    </location>
</feature>
<dbReference type="Pfam" id="PF02769">
    <property type="entry name" value="AIRS_C"/>
    <property type="match status" value="1"/>
</dbReference>
<dbReference type="GO" id="GO:0046084">
    <property type="term" value="P:adenine biosynthetic process"/>
    <property type="evidence" value="ECO:0007669"/>
    <property type="project" value="TreeGrafter"/>
</dbReference>
<proteinExistence type="inferred from homology"/>
<dbReference type="EMBL" id="JAIRBC010000012">
    <property type="protein sequence ID" value="MCG2460967.1"/>
    <property type="molecule type" value="Genomic_DNA"/>
</dbReference>
<name>A0AAE3JSX6_9FLAO</name>
<evidence type="ECO:0000256" key="8">
    <source>
        <dbReference type="ARBA" id="ARBA00031908"/>
    </source>
</evidence>
<evidence type="ECO:0000256" key="9">
    <source>
        <dbReference type="ARBA" id="ARBA00032931"/>
    </source>
</evidence>
<evidence type="ECO:0000256" key="5">
    <source>
        <dbReference type="ARBA" id="ARBA00022598"/>
    </source>
</evidence>
<keyword evidence="7" id="KW-0067">ATP-binding</keyword>
<evidence type="ECO:0000256" key="7">
    <source>
        <dbReference type="ARBA" id="ARBA00022840"/>
    </source>
</evidence>
<evidence type="ECO:0000313" key="14">
    <source>
        <dbReference type="EMBL" id="MCG2460967.1"/>
    </source>
</evidence>
<keyword evidence="15" id="KW-1185">Reference proteome</keyword>
<dbReference type="Gene3D" id="3.90.650.10">
    <property type="entry name" value="PurM-like C-terminal domain"/>
    <property type="match status" value="1"/>
</dbReference>
<evidence type="ECO:0000256" key="2">
    <source>
        <dbReference type="ARBA" id="ARBA00010280"/>
    </source>
</evidence>
<gene>
    <name evidence="14" type="ORF">K8352_09430</name>
</gene>
<organism evidence="14 15">
    <name type="scientific">Cerina litoralis</name>
    <dbReference type="NCBI Taxonomy" id="2874477"/>
    <lineage>
        <taxon>Bacteria</taxon>
        <taxon>Pseudomonadati</taxon>
        <taxon>Bacteroidota</taxon>
        <taxon>Flavobacteriia</taxon>
        <taxon>Flavobacteriales</taxon>
        <taxon>Flavobacteriaceae</taxon>
        <taxon>Cerina</taxon>
    </lineage>
</organism>
<evidence type="ECO:0000256" key="4">
    <source>
        <dbReference type="ARBA" id="ARBA00020367"/>
    </source>
</evidence>
<comment type="catalytic activity">
    <reaction evidence="11">
        <text>2-formamido-N(1)-(5-O-phospho-beta-D-ribosyl)acetamidine + ATP = 5-amino-1-(5-phospho-beta-D-ribosyl)imidazole + ADP + phosphate + H(+)</text>
        <dbReference type="Rhea" id="RHEA:23032"/>
        <dbReference type="ChEBI" id="CHEBI:15378"/>
        <dbReference type="ChEBI" id="CHEBI:30616"/>
        <dbReference type="ChEBI" id="CHEBI:43474"/>
        <dbReference type="ChEBI" id="CHEBI:137981"/>
        <dbReference type="ChEBI" id="CHEBI:147287"/>
        <dbReference type="ChEBI" id="CHEBI:456216"/>
        <dbReference type="EC" id="6.3.3.1"/>
    </reaction>
</comment>
<dbReference type="SUPFAM" id="SSF56042">
    <property type="entry name" value="PurM C-terminal domain-like"/>
    <property type="match status" value="1"/>
</dbReference>
<dbReference type="Proteomes" id="UP001200642">
    <property type="component" value="Unassembled WGS sequence"/>
</dbReference>
<evidence type="ECO:0000256" key="10">
    <source>
        <dbReference type="ARBA" id="ARBA00033093"/>
    </source>
</evidence>
<dbReference type="InterPro" id="IPR010918">
    <property type="entry name" value="PurM-like_C_dom"/>
</dbReference>
<evidence type="ECO:0000256" key="6">
    <source>
        <dbReference type="ARBA" id="ARBA00022741"/>
    </source>
</evidence>
<dbReference type="InterPro" id="IPR036676">
    <property type="entry name" value="PurM-like_C_sf"/>
</dbReference>
<dbReference type="GO" id="GO:0005524">
    <property type="term" value="F:ATP binding"/>
    <property type="evidence" value="ECO:0007669"/>
    <property type="project" value="UniProtKB-KW"/>
</dbReference>
<dbReference type="PANTHER" id="PTHR10520">
    <property type="entry name" value="TRIFUNCTIONAL PURINE BIOSYNTHETIC PROTEIN ADENOSINE-3-RELATED"/>
    <property type="match status" value="1"/>
</dbReference>
<sequence>MGSTTSDRYNQRGVSASKEDVHNAIKNIDKGLFPKAFCKIVPDYLTQDEEFCLVMHADGAGTKSSLAYMYWKETGDLSVWKGIAQDALIMNIDDLICVGATDNIMLSSTIGRNKNLIPSEVISSIINGTEELIAELGNHGITIRSTGGETADVGDLVRTIIVDSTVVARLKRKEVIDNANIRPGDVIVGLESFGQANYEKEYNGGMGSNGLTSARHDVFSKYLAKKYPESYDAAVPDQLVYSGNVKLTDTVPNAPLNAGKLVLSPTRTYAPIIKKILQKYSSKDIHGMVHCSGGAQTKILHFVENLHVIKDNLFPVPPLFQLIQEQSGTSWQEMYQVFNCGHRMELYVEESIAQDLMNISQSFGVKAKIIGRVAESPTKKLTIASEFGTFLY</sequence>
<dbReference type="Gene3D" id="3.30.1330.10">
    <property type="entry name" value="PurM-like, N-terminal domain"/>
    <property type="match status" value="1"/>
</dbReference>
<protein>
    <recommendedName>
        <fullName evidence="4">Phosphoribosylformylglycinamidine cyclo-ligase</fullName>
        <ecNumber evidence="3">6.3.3.1</ecNumber>
    </recommendedName>
    <alternativeName>
        <fullName evidence="9">AIR synthase</fullName>
    </alternativeName>
    <alternativeName>
        <fullName evidence="10">AIRS</fullName>
    </alternativeName>
    <alternativeName>
        <fullName evidence="8">Phosphoribosyl-aminoimidazole synthetase</fullName>
    </alternativeName>
</protein>